<dbReference type="GO" id="GO:0016020">
    <property type="term" value="C:membrane"/>
    <property type="evidence" value="ECO:0007669"/>
    <property type="project" value="UniProtKB-SubCell"/>
</dbReference>
<dbReference type="InterPro" id="IPR000711">
    <property type="entry name" value="ATPase_OSCP/dsu"/>
</dbReference>
<evidence type="ECO:0000256" key="5">
    <source>
        <dbReference type="ARBA" id="ARBA00022781"/>
    </source>
</evidence>
<dbReference type="PANTHER" id="PTHR11910">
    <property type="entry name" value="ATP SYNTHASE DELTA CHAIN"/>
    <property type="match status" value="1"/>
</dbReference>
<evidence type="ECO:0000256" key="8">
    <source>
        <dbReference type="ARBA" id="ARBA00023310"/>
    </source>
</evidence>
<evidence type="ECO:0000256" key="7">
    <source>
        <dbReference type="ARBA" id="ARBA00023136"/>
    </source>
</evidence>
<comment type="caution">
    <text evidence="10">The sequence shown here is derived from an EMBL/GenBank/DDBJ whole genome shotgun (WGS) entry which is preliminary data.</text>
</comment>
<sequence>MDKRDESVLDSLQTLTLIDRIRQREIMANSNLPRRIIKKTQRLLSEPVWEIYDGGDDNNMPRSYCVLSEAVSVSPFKVWISWLDYESEKLISWMKNSSCGRFRVSEEKALIEHVKLFSHLVNCERVAQEVYQIYPKKGSVLAVYSETDTGNFSSCLYIAAVKMNSLEKIESYLSELVEAMKTSPTFLQFTKDPSVPRETRLAAIVDVCDKAKFAEPTKNFLSLLAENGKLKNLDVIEKKFMQLTTAHRGDVKVLVTTVMPLPPAEEKELKETLQEITGEGKKVNVEQKVYRM</sequence>
<evidence type="ECO:0000256" key="1">
    <source>
        <dbReference type="ARBA" id="ARBA00004370"/>
    </source>
</evidence>
<dbReference type="InterPro" id="IPR026015">
    <property type="entry name" value="ATP_synth_OSCP/delta_N_sf"/>
</dbReference>
<evidence type="ECO:0000256" key="3">
    <source>
        <dbReference type="ARBA" id="ARBA00011648"/>
    </source>
</evidence>
<comment type="subcellular location">
    <subcellularLocation>
        <location evidence="1">Membrane</location>
    </subcellularLocation>
</comment>
<keyword evidence="4" id="KW-0813">Transport</keyword>
<keyword evidence="7" id="KW-0472">Membrane</keyword>
<dbReference type="SUPFAM" id="SSF47928">
    <property type="entry name" value="N-terminal domain of the delta subunit of the F1F0-ATP synthase"/>
    <property type="match status" value="1"/>
</dbReference>
<evidence type="ECO:0000256" key="6">
    <source>
        <dbReference type="ARBA" id="ARBA00023065"/>
    </source>
</evidence>
<dbReference type="Pfam" id="PF00213">
    <property type="entry name" value="OSCP"/>
    <property type="match status" value="1"/>
</dbReference>
<evidence type="ECO:0000313" key="11">
    <source>
        <dbReference type="Proteomes" id="UP000886595"/>
    </source>
</evidence>
<dbReference type="EMBL" id="JAAMPC010000006">
    <property type="protein sequence ID" value="KAG2307394.1"/>
    <property type="molecule type" value="Genomic_DNA"/>
</dbReference>
<dbReference type="AlphaFoldDB" id="A0A8X7V9G2"/>
<accession>A0A8X7V9G2</accession>
<dbReference type="NCBIfam" id="TIGR01145">
    <property type="entry name" value="ATP_synt_delta"/>
    <property type="match status" value="1"/>
</dbReference>
<dbReference type="OrthoDB" id="1262810at2759"/>
<comment type="similarity">
    <text evidence="2">Belongs to the ATPase delta chain family.</text>
</comment>
<keyword evidence="5" id="KW-0375">Hydrogen ion transport</keyword>
<dbReference type="Pfam" id="PF11926">
    <property type="entry name" value="DUF3444"/>
    <property type="match status" value="1"/>
</dbReference>
<gene>
    <name evidence="10" type="ORF">Bca52824_027142</name>
</gene>
<feature type="domain" description="DUF3444" evidence="9">
    <location>
        <begin position="39"/>
        <end position="150"/>
    </location>
</feature>
<evidence type="ECO:0000256" key="4">
    <source>
        <dbReference type="ARBA" id="ARBA00022448"/>
    </source>
</evidence>
<dbReference type="Gene3D" id="1.10.520.20">
    <property type="entry name" value="N-terminal domain of the delta subunit of the F1F0-ATP synthase"/>
    <property type="match status" value="1"/>
</dbReference>
<evidence type="ECO:0000313" key="10">
    <source>
        <dbReference type="EMBL" id="KAG2307394.1"/>
    </source>
</evidence>
<name>A0A8X7V9G2_BRACI</name>
<protein>
    <recommendedName>
        <fullName evidence="9">DUF3444 domain-containing protein</fullName>
    </recommendedName>
</protein>
<dbReference type="InterPro" id="IPR024593">
    <property type="entry name" value="DUF3444"/>
</dbReference>
<reference evidence="10 11" key="1">
    <citation type="submission" date="2020-02" db="EMBL/GenBank/DDBJ databases">
        <authorList>
            <person name="Ma Q."/>
            <person name="Huang Y."/>
            <person name="Song X."/>
            <person name="Pei D."/>
        </authorList>
    </citation>
    <scope>NUCLEOTIDE SEQUENCE [LARGE SCALE GENOMIC DNA]</scope>
    <source>
        <strain evidence="10">Sxm20200214</strain>
        <tissue evidence="10">Leaf</tissue>
    </source>
</reference>
<dbReference type="GO" id="GO:0046933">
    <property type="term" value="F:proton-transporting ATP synthase activity, rotational mechanism"/>
    <property type="evidence" value="ECO:0007669"/>
    <property type="project" value="InterPro"/>
</dbReference>
<comment type="subunit">
    <text evidence="3">F-type ATPases have 2 components, CF(1) - the catalytic core - and CF(0) - the membrane proton channel. CF(1) has five subunits: alpha(3), beta(3), gamma(1), delta(1), epsilon(1). CF(0) has three main subunits: a, b and c.</text>
</comment>
<evidence type="ECO:0000256" key="2">
    <source>
        <dbReference type="ARBA" id="ARBA00007046"/>
    </source>
</evidence>
<dbReference type="Proteomes" id="UP000886595">
    <property type="component" value="Unassembled WGS sequence"/>
</dbReference>
<proteinExistence type="inferred from homology"/>
<keyword evidence="6" id="KW-0406">Ion transport</keyword>
<keyword evidence="11" id="KW-1185">Reference proteome</keyword>
<evidence type="ECO:0000259" key="9">
    <source>
        <dbReference type="Pfam" id="PF11926"/>
    </source>
</evidence>
<organism evidence="10 11">
    <name type="scientific">Brassica carinata</name>
    <name type="common">Ethiopian mustard</name>
    <name type="synonym">Abyssinian cabbage</name>
    <dbReference type="NCBI Taxonomy" id="52824"/>
    <lineage>
        <taxon>Eukaryota</taxon>
        <taxon>Viridiplantae</taxon>
        <taxon>Streptophyta</taxon>
        <taxon>Embryophyta</taxon>
        <taxon>Tracheophyta</taxon>
        <taxon>Spermatophyta</taxon>
        <taxon>Magnoliopsida</taxon>
        <taxon>eudicotyledons</taxon>
        <taxon>Gunneridae</taxon>
        <taxon>Pentapetalae</taxon>
        <taxon>rosids</taxon>
        <taxon>malvids</taxon>
        <taxon>Brassicales</taxon>
        <taxon>Brassicaceae</taxon>
        <taxon>Brassiceae</taxon>
        <taxon>Brassica</taxon>
    </lineage>
</organism>
<keyword evidence="8" id="KW-0066">ATP synthesis</keyword>